<protein>
    <submittedName>
        <fullName evidence="1">Uncharacterized protein</fullName>
    </submittedName>
</protein>
<accession>A0A4Q9N2H6</accession>
<dbReference type="AlphaFoldDB" id="A0A4Q9N2H6"/>
<gene>
    <name evidence="1" type="ORF">BD311DRAFT_340986</name>
</gene>
<reference evidence="1" key="1">
    <citation type="submission" date="2019-01" db="EMBL/GenBank/DDBJ databases">
        <title>Draft genome sequences of three monokaryotic isolates of the white-rot basidiomycete fungus Dichomitus squalens.</title>
        <authorList>
            <consortium name="DOE Joint Genome Institute"/>
            <person name="Lopez S.C."/>
            <person name="Andreopoulos B."/>
            <person name="Pangilinan J."/>
            <person name="Lipzen A."/>
            <person name="Riley R."/>
            <person name="Ahrendt S."/>
            <person name="Ng V."/>
            <person name="Barry K."/>
            <person name="Daum C."/>
            <person name="Grigoriev I.V."/>
            <person name="Hilden K.S."/>
            <person name="Makela M.R."/>
            <person name="de Vries R.P."/>
        </authorList>
    </citation>
    <scope>NUCLEOTIDE SEQUENCE [LARGE SCALE GENOMIC DNA]</scope>
    <source>
        <strain evidence="1">OM18370.1</strain>
    </source>
</reference>
<dbReference type="Proteomes" id="UP000292957">
    <property type="component" value="Unassembled WGS sequence"/>
</dbReference>
<dbReference type="EMBL" id="ML143389">
    <property type="protein sequence ID" value="TBU34058.1"/>
    <property type="molecule type" value="Genomic_DNA"/>
</dbReference>
<evidence type="ECO:0000313" key="1">
    <source>
        <dbReference type="EMBL" id="TBU34058.1"/>
    </source>
</evidence>
<name>A0A4Q9N2H6_9APHY</name>
<proteinExistence type="predicted"/>
<sequence length="81" mass="8586">MVHPGIPIVPILRVFNMYSGFHGYPPTGYGCHAGSPPTDPYPYPHGYTPVPVAGILDPCPSLHDVVTLCGTPRGFEAGLVL</sequence>
<organism evidence="1">
    <name type="scientific">Dichomitus squalens</name>
    <dbReference type="NCBI Taxonomy" id="114155"/>
    <lineage>
        <taxon>Eukaryota</taxon>
        <taxon>Fungi</taxon>
        <taxon>Dikarya</taxon>
        <taxon>Basidiomycota</taxon>
        <taxon>Agaricomycotina</taxon>
        <taxon>Agaricomycetes</taxon>
        <taxon>Polyporales</taxon>
        <taxon>Polyporaceae</taxon>
        <taxon>Dichomitus</taxon>
    </lineage>
</organism>